<proteinExistence type="predicted"/>
<name>A0A915L7N0_ROMCU</name>
<protein>
    <submittedName>
        <fullName evidence="2">Secreted protein</fullName>
    </submittedName>
</protein>
<dbReference type="Proteomes" id="UP000887565">
    <property type="component" value="Unplaced"/>
</dbReference>
<evidence type="ECO:0000313" key="1">
    <source>
        <dbReference type="Proteomes" id="UP000887565"/>
    </source>
</evidence>
<dbReference type="AlphaFoldDB" id="A0A915L7N0"/>
<dbReference type="WBParaSite" id="nRc.2.0.1.t46478-RA">
    <property type="protein sequence ID" value="nRc.2.0.1.t46478-RA"/>
    <property type="gene ID" value="nRc.2.0.1.g46478"/>
</dbReference>
<accession>A0A915L7N0</accession>
<organism evidence="1 2">
    <name type="scientific">Romanomermis culicivorax</name>
    <name type="common">Nematode worm</name>
    <dbReference type="NCBI Taxonomy" id="13658"/>
    <lineage>
        <taxon>Eukaryota</taxon>
        <taxon>Metazoa</taxon>
        <taxon>Ecdysozoa</taxon>
        <taxon>Nematoda</taxon>
        <taxon>Enoplea</taxon>
        <taxon>Dorylaimia</taxon>
        <taxon>Mermithida</taxon>
        <taxon>Mermithoidea</taxon>
        <taxon>Mermithidae</taxon>
        <taxon>Romanomermis</taxon>
    </lineage>
</organism>
<sequence>MFRLNGSLLCRATFVSLPLLLNLRMLEKELLHKLLAFVAEQSPSFDERLLSFGFSSSTFEEQQGCGKSDCEAITLFCFSSTTFVNFPIELM</sequence>
<reference evidence="2" key="1">
    <citation type="submission" date="2022-11" db="UniProtKB">
        <authorList>
            <consortium name="WormBaseParasite"/>
        </authorList>
    </citation>
    <scope>IDENTIFICATION</scope>
</reference>
<evidence type="ECO:0000313" key="2">
    <source>
        <dbReference type="WBParaSite" id="nRc.2.0.1.t46478-RA"/>
    </source>
</evidence>
<keyword evidence="1" id="KW-1185">Reference proteome</keyword>